<name>A0AAX6ME94_9PEZI</name>
<reference evidence="2 3" key="1">
    <citation type="journal article" date="2024" name="Front Chem Biol">
        <title>Unveiling the potential of Daldinia eschscholtzii MFLUCC 19-0629 through bioactivity and bioinformatics studies for enhanced sustainable agriculture production.</title>
        <authorList>
            <person name="Brooks S."/>
            <person name="Weaver J.A."/>
            <person name="Klomchit A."/>
            <person name="Alharthi S.A."/>
            <person name="Onlamun T."/>
            <person name="Nurani R."/>
            <person name="Vong T.K."/>
            <person name="Alberti F."/>
            <person name="Greco C."/>
        </authorList>
    </citation>
    <scope>NUCLEOTIDE SEQUENCE [LARGE SCALE GENOMIC DNA]</scope>
    <source>
        <strain evidence="2">MFLUCC 19-0629</strain>
    </source>
</reference>
<dbReference type="SUPFAM" id="SSF52047">
    <property type="entry name" value="RNI-like"/>
    <property type="match status" value="1"/>
</dbReference>
<dbReference type="SMART" id="SM00256">
    <property type="entry name" value="FBOX"/>
    <property type="match status" value="1"/>
</dbReference>
<evidence type="ECO:0000313" key="3">
    <source>
        <dbReference type="Proteomes" id="UP001369815"/>
    </source>
</evidence>
<dbReference type="InterPro" id="IPR036047">
    <property type="entry name" value="F-box-like_dom_sf"/>
</dbReference>
<organism evidence="2 3">
    <name type="scientific">Daldinia eschscholtzii</name>
    <dbReference type="NCBI Taxonomy" id="292717"/>
    <lineage>
        <taxon>Eukaryota</taxon>
        <taxon>Fungi</taxon>
        <taxon>Dikarya</taxon>
        <taxon>Ascomycota</taxon>
        <taxon>Pezizomycotina</taxon>
        <taxon>Sordariomycetes</taxon>
        <taxon>Xylariomycetidae</taxon>
        <taxon>Xylariales</taxon>
        <taxon>Hypoxylaceae</taxon>
        <taxon>Daldinia</taxon>
    </lineage>
</organism>
<proteinExistence type="predicted"/>
<evidence type="ECO:0000259" key="1">
    <source>
        <dbReference type="PROSITE" id="PS50181"/>
    </source>
</evidence>
<dbReference type="InterPro" id="IPR001810">
    <property type="entry name" value="F-box_dom"/>
</dbReference>
<dbReference type="Gene3D" id="1.20.1280.50">
    <property type="match status" value="1"/>
</dbReference>
<dbReference type="InterPro" id="IPR032675">
    <property type="entry name" value="LRR_dom_sf"/>
</dbReference>
<dbReference type="Gene3D" id="1.25.40.10">
    <property type="entry name" value="Tetratricopeptide repeat domain"/>
    <property type="match status" value="1"/>
</dbReference>
<dbReference type="PROSITE" id="PS50181">
    <property type="entry name" value="FBOX"/>
    <property type="match status" value="1"/>
</dbReference>
<dbReference type="AlphaFoldDB" id="A0AAX6ME94"/>
<comment type="caution">
    <text evidence="2">The sequence shown here is derived from an EMBL/GenBank/DDBJ whole genome shotgun (WGS) entry which is preliminary data.</text>
</comment>
<sequence>MATAENSASTREAPGLLALKEGQELYAQGKYGAAAKLFKKAMESCSCQSYNKMRLDLSEEILTGIENNQLKEVLSALTSQSKRCDKQVHIRALDSLIATYEMVFKLDKCLNLATGMVNLSPREPKAYLRLGKILRLQSKQTLAYHMYTQGIELVERKHPHHPLLPKLRVQRDRVAPLAGFDPVEKFPIELIRMTFEFLDFKTLCRCLRVSKAWNKILTESDVLRDLWRIQTYKLTQRSHPGIRRMLYAFKAYNKYSKNALRELSIDGLSHFLQSCRFAHVLEISRQLKVLKLREPRGSVQLDSLPPKFQLSQLTNLSLGYGVRPQAQVLERLINACCRSLEELSIFELPDYAWVDPDTMWYPGWAKLEKLKVVRLAYPSRVSRPDPVPYLRGMIELAPNVEEAWIDNLRYSPKLLLAKWPKLQNIFVGDRVSLHTMTDDDDDDDDGDYNEDMRELHYEGRSPQSRFSTYSPPVVISNPYTPWLLTIHVGRVVLPQLRRLEKLSILLTWPLDASEFETIVRPGMESGTLRELDIRPLPVQGLFGKAFEVELPHWFRSESLTYLSITGLTAANLCQLRGCDDALLALLSRFPNLRSIDISNEQFSDALLAKFIKRGVKTIHHRGKQSKADLQEWAASHYNAQVISRPPTHIPSMHPDRQRFFNDHLQYSNSDLP</sequence>
<dbReference type="EMBL" id="JBANMG010000007">
    <property type="protein sequence ID" value="KAK6951008.1"/>
    <property type="molecule type" value="Genomic_DNA"/>
</dbReference>
<dbReference type="Proteomes" id="UP001369815">
    <property type="component" value="Unassembled WGS sequence"/>
</dbReference>
<dbReference type="InterPro" id="IPR011990">
    <property type="entry name" value="TPR-like_helical_dom_sf"/>
</dbReference>
<dbReference type="SUPFAM" id="SSF48452">
    <property type="entry name" value="TPR-like"/>
    <property type="match status" value="1"/>
</dbReference>
<feature type="domain" description="F-box" evidence="1">
    <location>
        <begin position="180"/>
        <end position="226"/>
    </location>
</feature>
<evidence type="ECO:0000313" key="2">
    <source>
        <dbReference type="EMBL" id="KAK6951008.1"/>
    </source>
</evidence>
<keyword evidence="3" id="KW-1185">Reference proteome</keyword>
<accession>A0AAX6ME94</accession>
<protein>
    <recommendedName>
        <fullName evidence="1">F-box domain-containing protein</fullName>
    </recommendedName>
</protein>
<dbReference type="SUPFAM" id="SSF81383">
    <property type="entry name" value="F-box domain"/>
    <property type="match status" value="1"/>
</dbReference>
<dbReference type="Gene3D" id="3.80.10.10">
    <property type="entry name" value="Ribonuclease Inhibitor"/>
    <property type="match status" value="1"/>
</dbReference>
<dbReference type="Pfam" id="PF00646">
    <property type="entry name" value="F-box"/>
    <property type="match status" value="1"/>
</dbReference>
<gene>
    <name evidence="2" type="ORF">Daesc_007537</name>
</gene>